<dbReference type="PROSITE" id="PS50983">
    <property type="entry name" value="FE_B12_PBP"/>
    <property type="match status" value="1"/>
</dbReference>
<dbReference type="PANTHER" id="PTHR30532:SF24">
    <property type="entry name" value="FERRIC ENTEROBACTIN-BINDING PERIPLASMIC PROTEIN FEPB"/>
    <property type="match status" value="1"/>
</dbReference>
<feature type="domain" description="Fe/B12 periplasmic-binding" evidence="6">
    <location>
        <begin position="59"/>
        <end position="338"/>
    </location>
</feature>
<comment type="similarity">
    <text evidence="2">Belongs to the bacterial solute-binding protein 8 family.</text>
</comment>
<evidence type="ECO:0000313" key="7">
    <source>
        <dbReference type="EMBL" id="NEW47352.1"/>
    </source>
</evidence>
<dbReference type="SUPFAM" id="SSF53807">
    <property type="entry name" value="Helical backbone' metal receptor"/>
    <property type="match status" value="1"/>
</dbReference>
<name>A0A6P1DG23_9NOCA</name>
<accession>A0A6P1DG23</accession>
<dbReference type="PROSITE" id="PS51318">
    <property type="entry name" value="TAT"/>
    <property type="match status" value="1"/>
</dbReference>
<proteinExistence type="inferred from homology"/>
<evidence type="ECO:0000256" key="2">
    <source>
        <dbReference type="ARBA" id="ARBA00008814"/>
    </source>
</evidence>
<evidence type="ECO:0000256" key="4">
    <source>
        <dbReference type="ARBA" id="ARBA00022729"/>
    </source>
</evidence>
<protein>
    <submittedName>
        <fullName evidence="7">ABC transporter substrate-binding protein</fullName>
    </submittedName>
</protein>
<dbReference type="InterPro" id="IPR002491">
    <property type="entry name" value="ABC_transptr_periplasmic_BD"/>
</dbReference>
<organism evidence="7 8">
    <name type="scientific">Nocardia cyriacigeorgica</name>
    <dbReference type="NCBI Taxonomy" id="135487"/>
    <lineage>
        <taxon>Bacteria</taxon>
        <taxon>Bacillati</taxon>
        <taxon>Actinomycetota</taxon>
        <taxon>Actinomycetes</taxon>
        <taxon>Mycobacteriales</taxon>
        <taxon>Nocardiaceae</taxon>
        <taxon>Nocardia</taxon>
    </lineage>
</organism>
<dbReference type="Proteomes" id="UP000468928">
    <property type="component" value="Unassembled WGS sequence"/>
</dbReference>
<dbReference type="Pfam" id="PF01497">
    <property type="entry name" value="Peripla_BP_2"/>
    <property type="match status" value="1"/>
</dbReference>
<feature type="chain" id="PRO_5026913646" evidence="5">
    <location>
        <begin position="27"/>
        <end position="338"/>
    </location>
</feature>
<gene>
    <name evidence="7" type="ORF">GV789_23325</name>
</gene>
<dbReference type="AlphaFoldDB" id="A0A6P1DG23"/>
<dbReference type="GO" id="GO:0030288">
    <property type="term" value="C:outer membrane-bounded periplasmic space"/>
    <property type="evidence" value="ECO:0007669"/>
    <property type="project" value="TreeGrafter"/>
</dbReference>
<sequence length="338" mass="35632">MPPNTDVNRRRFLTLGGIACLGAALAACGSGSDDEPSSGDGWTFTDDRGYTVGLGATPGRVVAFTGSAGALADYGVREPLVGIFGDVSTGKGTPRALAGDLNVDDLTVVGDDWGQFDIEKYALLEPDLLVTDTYVPDRLWYIPDDSRQKIESANPNVIALAVADRGLPTIIGRYEELAAALGADLTAEPVVVAKARFEAAAQAVRDAVARRPGIRVLAASATPATFYVSDPSTSADLSYFAELGVELVVPDEVDSGGYFQSLSWESADRYRADLILLDSRSSAGQPDALASNAVWRSLPAVRAGQVTPWNPVFRFSHTGAAPLLEDLAVALDRANRLG</sequence>
<dbReference type="InterPro" id="IPR051313">
    <property type="entry name" value="Bact_iron-sidero_bind"/>
</dbReference>
<dbReference type="EMBL" id="JAAGUZ010000080">
    <property type="protein sequence ID" value="NEW47352.1"/>
    <property type="molecule type" value="Genomic_DNA"/>
</dbReference>
<keyword evidence="3" id="KW-0813">Transport</keyword>
<evidence type="ECO:0000313" key="8">
    <source>
        <dbReference type="Proteomes" id="UP000468928"/>
    </source>
</evidence>
<evidence type="ECO:0000256" key="1">
    <source>
        <dbReference type="ARBA" id="ARBA00004196"/>
    </source>
</evidence>
<comment type="subcellular location">
    <subcellularLocation>
        <location evidence="1">Cell envelope</location>
    </subcellularLocation>
</comment>
<dbReference type="Gene3D" id="3.40.50.1980">
    <property type="entry name" value="Nitrogenase molybdenum iron protein domain"/>
    <property type="match status" value="2"/>
</dbReference>
<dbReference type="PANTHER" id="PTHR30532">
    <property type="entry name" value="IRON III DICITRATE-BINDING PERIPLASMIC PROTEIN"/>
    <property type="match status" value="1"/>
</dbReference>
<evidence type="ECO:0000256" key="3">
    <source>
        <dbReference type="ARBA" id="ARBA00022448"/>
    </source>
</evidence>
<comment type="caution">
    <text evidence="7">The sequence shown here is derived from an EMBL/GenBank/DDBJ whole genome shotgun (WGS) entry which is preliminary data.</text>
</comment>
<evidence type="ECO:0000256" key="5">
    <source>
        <dbReference type="SAM" id="SignalP"/>
    </source>
</evidence>
<dbReference type="GO" id="GO:1901678">
    <property type="term" value="P:iron coordination entity transport"/>
    <property type="evidence" value="ECO:0007669"/>
    <property type="project" value="UniProtKB-ARBA"/>
</dbReference>
<reference evidence="7 8" key="1">
    <citation type="submission" date="2020-01" db="EMBL/GenBank/DDBJ databases">
        <title>Genetics and antimicrobial susceptibilities of Nocardia species isolated from the soil; a comparison with species isolated from humans.</title>
        <authorList>
            <person name="Carrasco G."/>
            <person name="Monzon S."/>
            <person name="Sansegundo M."/>
            <person name="Garcia E."/>
            <person name="Garrido N."/>
            <person name="Medina M.J."/>
            <person name="Villalon P."/>
            <person name="Ramirez-Arocha A.C."/>
            <person name="Jimenez P."/>
            <person name="Cuesta I."/>
            <person name="Valdezate S."/>
        </authorList>
    </citation>
    <scope>NUCLEOTIDE SEQUENCE [LARGE SCALE GENOMIC DNA]</scope>
    <source>
        <strain evidence="7 8">CNM20110639</strain>
    </source>
</reference>
<feature type="signal peptide" evidence="5">
    <location>
        <begin position="1"/>
        <end position="26"/>
    </location>
</feature>
<dbReference type="InterPro" id="IPR006311">
    <property type="entry name" value="TAT_signal"/>
</dbReference>
<keyword evidence="4 5" id="KW-0732">Signal</keyword>
<evidence type="ECO:0000259" key="6">
    <source>
        <dbReference type="PROSITE" id="PS50983"/>
    </source>
</evidence>